<reference evidence="1" key="1">
    <citation type="submission" date="2020-10" db="EMBL/GenBank/DDBJ databases">
        <authorList>
            <person name="Gilroy R."/>
        </authorList>
    </citation>
    <scope>NUCLEOTIDE SEQUENCE</scope>
    <source>
        <strain evidence="1">CHK157-1446</strain>
    </source>
</reference>
<evidence type="ECO:0000313" key="1">
    <source>
        <dbReference type="EMBL" id="HIS24844.1"/>
    </source>
</evidence>
<evidence type="ECO:0000313" key="2">
    <source>
        <dbReference type="Proteomes" id="UP000823982"/>
    </source>
</evidence>
<dbReference type="EMBL" id="DVIR01000053">
    <property type="protein sequence ID" value="HIS24844.1"/>
    <property type="molecule type" value="Genomic_DNA"/>
</dbReference>
<feature type="non-terminal residue" evidence="1">
    <location>
        <position position="1"/>
    </location>
</feature>
<organism evidence="1 2">
    <name type="scientific">Candidatus Faeciplasma gallinarum</name>
    <dbReference type="NCBI Taxonomy" id="2840799"/>
    <lineage>
        <taxon>Bacteria</taxon>
        <taxon>Bacillati</taxon>
        <taxon>Bacillota</taxon>
        <taxon>Clostridia</taxon>
        <taxon>Eubacteriales</taxon>
        <taxon>Oscillospiraceae</taxon>
        <taxon>Oscillospiraceae incertae sedis</taxon>
        <taxon>Candidatus Faeciplasma</taxon>
    </lineage>
</organism>
<dbReference type="Proteomes" id="UP000823982">
    <property type="component" value="Unassembled WGS sequence"/>
</dbReference>
<reference evidence="1" key="2">
    <citation type="journal article" date="2021" name="PeerJ">
        <title>Extensive microbial diversity within the chicken gut microbiome revealed by metagenomics and culture.</title>
        <authorList>
            <person name="Gilroy R."/>
            <person name="Ravi A."/>
            <person name="Getino M."/>
            <person name="Pursley I."/>
            <person name="Horton D.L."/>
            <person name="Alikhan N.F."/>
            <person name="Baker D."/>
            <person name="Gharbi K."/>
            <person name="Hall N."/>
            <person name="Watson M."/>
            <person name="Adriaenssens E.M."/>
            <person name="Foster-Nyarko E."/>
            <person name="Jarju S."/>
            <person name="Secka A."/>
            <person name="Antonio M."/>
            <person name="Oren A."/>
            <person name="Chaudhuri R.R."/>
            <person name="La Ragione R."/>
            <person name="Hildebrand F."/>
            <person name="Pallen M.J."/>
        </authorList>
    </citation>
    <scope>NUCLEOTIDE SEQUENCE</scope>
    <source>
        <strain evidence="1">CHK157-1446</strain>
    </source>
</reference>
<dbReference type="AlphaFoldDB" id="A0A9D1EP89"/>
<proteinExistence type="predicted"/>
<sequence>TAILIGSEPHQICSSLHFEPQDSVTLRADFTDLNQPSISLKLIDQSIKA</sequence>
<accession>A0A9D1EP89</accession>
<comment type="caution">
    <text evidence="1">The sequence shown here is derived from an EMBL/GenBank/DDBJ whole genome shotgun (WGS) entry which is preliminary data.</text>
</comment>
<gene>
    <name evidence="1" type="ORF">IAD01_05520</name>
</gene>
<name>A0A9D1EP89_9FIRM</name>
<protein>
    <submittedName>
        <fullName evidence="1">Uncharacterized protein</fullName>
    </submittedName>
</protein>